<evidence type="ECO:0000256" key="3">
    <source>
        <dbReference type="ARBA" id="ARBA00022448"/>
    </source>
</evidence>
<dbReference type="InterPro" id="IPR004761">
    <property type="entry name" value="Spore_GerAB"/>
</dbReference>
<organism evidence="9 10">
    <name type="scientific">Cohnella xylanilytica</name>
    <dbReference type="NCBI Taxonomy" id="557555"/>
    <lineage>
        <taxon>Bacteria</taxon>
        <taxon>Bacillati</taxon>
        <taxon>Bacillota</taxon>
        <taxon>Bacilli</taxon>
        <taxon>Bacillales</taxon>
        <taxon>Paenibacillaceae</taxon>
        <taxon>Cohnella</taxon>
    </lineage>
</organism>
<feature type="transmembrane region" description="Helical" evidence="8">
    <location>
        <begin position="122"/>
        <end position="142"/>
    </location>
</feature>
<dbReference type="PANTHER" id="PTHR34975:SF2">
    <property type="entry name" value="SPORE GERMINATION PROTEIN A2"/>
    <property type="match status" value="1"/>
</dbReference>
<feature type="transmembrane region" description="Helical" evidence="8">
    <location>
        <begin position="83"/>
        <end position="102"/>
    </location>
</feature>
<feature type="transmembrane region" description="Helical" evidence="8">
    <location>
        <begin position="305"/>
        <end position="321"/>
    </location>
</feature>
<evidence type="ECO:0000256" key="2">
    <source>
        <dbReference type="ARBA" id="ARBA00007998"/>
    </source>
</evidence>
<keyword evidence="7 8" id="KW-0472">Membrane</keyword>
<dbReference type="NCBIfam" id="TIGR00912">
    <property type="entry name" value="2A0309"/>
    <property type="match status" value="1"/>
</dbReference>
<feature type="transmembrane region" description="Helical" evidence="8">
    <location>
        <begin position="341"/>
        <end position="358"/>
    </location>
</feature>
<gene>
    <name evidence="9" type="ORF">H7B90_05735</name>
</gene>
<evidence type="ECO:0000256" key="7">
    <source>
        <dbReference type="ARBA" id="ARBA00023136"/>
    </source>
</evidence>
<keyword evidence="6 8" id="KW-1133">Transmembrane helix</keyword>
<comment type="subcellular location">
    <subcellularLocation>
        <location evidence="1">Membrane</location>
        <topology evidence="1">Multi-pass membrane protein</topology>
    </subcellularLocation>
</comment>
<feature type="transmembrane region" description="Helical" evidence="8">
    <location>
        <begin position="220"/>
        <end position="243"/>
    </location>
</feature>
<dbReference type="Gene3D" id="1.20.1740.10">
    <property type="entry name" value="Amino acid/polyamine transporter I"/>
    <property type="match status" value="1"/>
</dbReference>
<dbReference type="EMBL" id="JACJVR010000019">
    <property type="protein sequence ID" value="MBB6690901.1"/>
    <property type="molecule type" value="Genomic_DNA"/>
</dbReference>
<protein>
    <submittedName>
        <fullName evidence="9">GerAB/ArcD/ProY family transporter</fullName>
    </submittedName>
</protein>
<dbReference type="GO" id="GO:0009847">
    <property type="term" value="P:spore germination"/>
    <property type="evidence" value="ECO:0007669"/>
    <property type="project" value="InterPro"/>
</dbReference>
<keyword evidence="4" id="KW-0309">Germination</keyword>
<comment type="caution">
    <text evidence="9">The sequence shown here is derived from an EMBL/GenBank/DDBJ whole genome shotgun (WGS) entry which is preliminary data.</text>
</comment>
<evidence type="ECO:0000256" key="5">
    <source>
        <dbReference type="ARBA" id="ARBA00022692"/>
    </source>
</evidence>
<feature type="transmembrane region" description="Helical" evidence="8">
    <location>
        <begin position="189"/>
        <end position="208"/>
    </location>
</feature>
<reference evidence="9 10" key="1">
    <citation type="submission" date="2020-08" db="EMBL/GenBank/DDBJ databases">
        <title>Cohnella phylogeny.</title>
        <authorList>
            <person name="Dunlap C."/>
        </authorList>
    </citation>
    <scope>NUCLEOTIDE SEQUENCE [LARGE SCALE GENOMIC DNA]</scope>
    <source>
        <strain evidence="9 10">DSM 25239</strain>
    </source>
</reference>
<evidence type="ECO:0000256" key="6">
    <source>
        <dbReference type="ARBA" id="ARBA00022989"/>
    </source>
</evidence>
<dbReference type="RefSeq" id="WP_185134897.1">
    <property type="nucleotide sequence ID" value="NZ_JACJVR010000019.1"/>
</dbReference>
<feature type="transmembrane region" description="Helical" evidence="8">
    <location>
        <begin position="42"/>
        <end position="63"/>
    </location>
</feature>
<proteinExistence type="inferred from homology"/>
<dbReference type="Proteomes" id="UP000553776">
    <property type="component" value="Unassembled WGS sequence"/>
</dbReference>
<dbReference type="GO" id="GO:0016020">
    <property type="term" value="C:membrane"/>
    <property type="evidence" value="ECO:0007669"/>
    <property type="project" value="UniProtKB-SubCell"/>
</dbReference>
<evidence type="ECO:0000256" key="4">
    <source>
        <dbReference type="ARBA" id="ARBA00022544"/>
    </source>
</evidence>
<name>A0A841TYA3_9BACL</name>
<evidence type="ECO:0000256" key="8">
    <source>
        <dbReference type="SAM" id="Phobius"/>
    </source>
</evidence>
<comment type="similarity">
    <text evidence="2">Belongs to the amino acid-polyamine-organocation (APC) superfamily. Spore germination protein (SGP) (TC 2.A.3.9) family.</text>
</comment>
<accession>A0A841TYA3</accession>
<feature type="transmembrane region" description="Helical" evidence="8">
    <location>
        <begin position="273"/>
        <end position="293"/>
    </location>
</feature>
<evidence type="ECO:0000313" key="9">
    <source>
        <dbReference type="EMBL" id="MBB6690901.1"/>
    </source>
</evidence>
<feature type="transmembrane region" description="Helical" evidence="8">
    <location>
        <begin position="149"/>
        <end position="169"/>
    </location>
</feature>
<feature type="transmembrane region" description="Helical" evidence="8">
    <location>
        <begin position="12"/>
        <end position="30"/>
    </location>
</feature>
<keyword evidence="5 8" id="KW-0812">Transmembrane</keyword>
<keyword evidence="10" id="KW-1185">Reference proteome</keyword>
<dbReference type="Pfam" id="PF03845">
    <property type="entry name" value="Spore_permease"/>
    <property type="match status" value="1"/>
</dbReference>
<evidence type="ECO:0000256" key="1">
    <source>
        <dbReference type="ARBA" id="ARBA00004141"/>
    </source>
</evidence>
<evidence type="ECO:0000313" key="10">
    <source>
        <dbReference type="Proteomes" id="UP000553776"/>
    </source>
</evidence>
<dbReference type="AlphaFoldDB" id="A0A841TYA3"/>
<keyword evidence="3" id="KW-0813">Transport</keyword>
<dbReference type="PANTHER" id="PTHR34975">
    <property type="entry name" value="SPORE GERMINATION PROTEIN A2"/>
    <property type="match status" value="1"/>
</dbReference>
<sequence length="370" mass="40032">MIQPEERIRAAQAAVIVSNLILGAGILTLPRSALENTHTPDAWIAVLLAGALALLGGCGIALLSRRYPGQTVYEFAGRIVGRAPGFVLSVLIVAYFLATAAFQVRSMSEVSSFFLLEGTPTWVITAIFLWVGLYLTVGGIGPIARLFEIILPATVAFLALLSVLSLRIFEPDRIRPVLGEGIAPVLRGLKATSLAYSGSEIMLILTAYMRSPKQAVKAVAAGILVPIAIYVPIVFIAVGALSVEGTLSRTWPTIDLIRSFEIGGLIFERFESLLLITWILQIFSSFTIAYYAASLGVSRLLGGRSARLCLYALLPVVYLLIRAPRNIRDVFGFGDVIGECYIWMFGALPWALLILSVCKEKWNAKGQPSS</sequence>